<comment type="similarity">
    <text evidence="1">Belongs to the RelE toxin family.</text>
</comment>
<sequence length="94" mass="10894">MSSADDDGYEVEFAGTARRDLRAVPPRIVPAIIEFVYGDLARYPRRVGKPLQRELEGLWGARRGPYRIIYDIVEERLVIIVVHVDHRADVYRSR</sequence>
<dbReference type="Gene3D" id="3.30.2310.20">
    <property type="entry name" value="RelE-like"/>
    <property type="match status" value="1"/>
</dbReference>
<protein>
    <submittedName>
        <fullName evidence="3">Type II toxin-antitoxin system RelE/ParE family toxin</fullName>
    </submittedName>
</protein>
<reference evidence="3 4" key="1">
    <citation type="journal article" date="2019" name="Microorganisms">
        <title>Systematic Affiliation and Genome Analysis of Subtercola vilae DB165(T) with Particular Emphasis on Cold Adaptation of an Isolate from a High-Altitude Cold Volcano Lake.</title>
        <authorList>
            <person name="Villalobos A.S."/>
            <person name="Wiese J."/>
            <person name="Imhoff J.F."/>
            <person name="Dorador C."/>
            <person name="Keller A."/>
            <person name="Hentschel U."/>
        </authorList>
    </citation>
    <scope>NUCLEOTIDE SEQUENCE [LARGE SCALE GENOMIC DNA]</scope>
    <source>
        <strain evidence="3 4">DB165</strain>
    </source>
</reference>
<dbReference type="InterPro" id="IPR035093">
    <property type="entry name" value="RelE/ParE_toxin_dom_sf"/>
</dbReference>
<organism evidence="3 4">
    <name type="scientific">Subtercola vilae</name>
    <dbReference type="NCBI Taxonomy" id="2056433"/>
    <lineage>
        <taxon>Bacteria</taxon>
        <taxon>Bacillati</taxon>
        <taxon>Actinomycetota</taxon>
        <taxon>Actinomycetes</taxon>
        <taxon>Micrococcales</taxon>
        <taxon>Microbacteriaceae</taxon>
        <taxon>Subtercola</taxon>
    </lineage>
</organism>
<dbReference type="PANTHER" id="PTHR35601:SF1">
    <property type="entry name" value="TOXIN RELE"/>
    <property type="match status" value="1"/>
</dbReference>
<dbReference type="Proteomes" id="UP000306192">
    <property type="component" value="Unassembled WGS sequence"/>
</dbReference>
<evidence type="ECO:0000313" key="3">
    <source>
        <dbReference type="EMBL" id="TIH30795.1"/>
    </source>
</evidence>
<dbReference type="InterPro" id="IPR007712">
    <property type="entry name" value="RelE/ParE_toxin"/>
</dbReference>
<dbReference type="EMBL" id="QYRT01000049">
    <property type="protein sequence ID" value="TIH30795.1"/>
    <property type="molecule type" value="Genomic_DNA"/>
</dbReference>
<comment type="caution">
    <text evidence="3">The sequence shown here is derived from an EMBL/GenBank/DDBJ whole genome shotgun (WGS) entry which is preliminary data.</text>
</comment>
<keyword evidence="2" id="KW-1277">Toxin-antitoxin system</keyword>
<proteinExistence type="inferred from homology"/>
<name>A0A4T2BHG6_9MICO</name>
<dbReference type="OrthoDB" id="5326046at2"/>
<dbReference type="PANTHER" id="PTHR35601">
    <property type="entry name" value="TOXIN RELE"/>
    <property type="match status" value="1"/>
</dbReference>
<dbReference type="AlphaFoldDB" id="A0A4T2BHG6"/>
<evidence type="ECO:0000256" key="1">
    <source>
        <dbReference type="ARBA" id="ARBA00006226"/>
    </source>
</evidence>
<dbReference type="RefSeq" id="WP_136643498.1">
    <property type="nucleotide sequence ID" value="NZ_QYRT01000049.1"/>
</dbReference>
<accession>A0A4T2BHG6</accession>
<gene>
    <name evidence="3" type="ORF">D4765_16975</name>
</gene>
<dbReference type="Pfam" id="PF05016">
    <property type="entry name" value="ParE_toxin"/>
    <property type="match status" value="1"/>
</dbReference>
<evidence type="ECO:0000256" key="2">
    <source>
        <dbReference type="ARBA" id="ARBA00022649"/>
    </source>
</evidence>
<dbReference type="SUPFAM" id="SSF143011">
    <property type="entry name" value="RelE-like"/>
    <property type="match status" value="1"/>
</dbReference>
<keyword evidence="4" id="KW-1185">Reference proteome</keyword>
<evidence type="ECO:0000313" key="4">
    <source>
        <dbReference type="Proteomes" id="UP000306192"/>
    </source>
</evidence>